<proteinExistence type="inferred from homology"/>
<evidence type="ECO:0000259" key="6">
    <source>
        <dbReference type="Pfam" id="PF08540"/>
    </source>
</evidence>
<dbReference type="EMBL" id="FNCK01000007">
    <property type="protein sequence ID" value="SDG38350.1"/>
    <property type="molecule type" value="Genomic_DNA"/>
</dbReference>
<feature type="active site" description="Acyl-thioester intermediate" evidence="3">
    <location>
        <position position="113"/>
    </location>
</feature>
<dbReference type="PANTHER" id="PTHR43323">
    <property type="entry name" value="3-HYDROXY-3-METHYLGLUTARYL COENZYME A SYNTHASE"/>
    <property type="match status" value="1"/>
</dbReference>
<feature type="binding site" evidence="4">
    <location>
        <position position="145"/>
    </location>
    <ligand>
        <name>(3S)-3-hydroxy-3-methylglutaryl-CoA</name>
        <dbReference type="ChEBI" id="CHEBI:43074"/>
    </ligand>
</feature>
<feature type="domain" description="Hydroxymethylglutaryl-coenzyme A synthase N-terminal" evidence="5">
    <location>
        <begin position="4"/>
        <end position="167"/>
    </location>
</feature>
<evidence type="ECO:0000256" key="1">
    <source>
        <dbReference type="ARBA" id="ARBA00007061"/>
    </source>
</evidence>
<evidence type="ECO:0000256" key="3">
    <source>
        <dbReference type="PIRSR" id="PIRSR611554-1"/>
    </source>
</evidence>
<feature type="domain" description="Hydroxymethylglutaryl-coenzyme A synthase C-terminal" evidence="6">
    <location>
        <begin position="179"/>
        <end position="268"/>
    </location>
</feature>
<dbReference type="PANTHER" id="PTHR43323:SF2">
    <property type="entry name" value="HYDROXYMETHYLGLUTARYL-COA SYNTHASE"/>
    <property type="match status" value="1"/>
</dbReference>
<dbReference type="Gene3D" id="3.40.47.10">
    <property type="match status" value="2"/>
</dbReference>
<dbReference type="NCBIfam" id="TIGR01835">
    <property type="entry name" value="HMG-CoA-S_prok"/>
    <property type="match status" value="1"/>
</dbReference>
<comment type="similarity">
    <text evidence="1">Belongs to the thiolase-like superfamily. HMG-CoA synthase family.</text>
</comment>
<reference evidence="7 8" key="1">
    <citation type="submission" date="2016-10" db="EMBL/GenBank/DDBJ databases">
        <authorList>
            <person name="de Groot N.N."/>
        </authorList>
    </citation>
    <scope>NUCLEOTIDE SEQUENCE [LARGE SCALE GENOMIC DNA]</scope>
    <source>
        <strain evidence="7 8">ATCC BAA-466</strain>
    </source>
</reference>
<gene>
    <name evidence="7" type="ORF">SAMN05421791_10723</name>
</gene>
<sequence>MKTKVGIDRIHLYIPPQYVDMEELALARNVDPAKFTIGIGQSQMAVTNHKQDIVTLAINAALPIVSNEDRERIDQVIVATESAFDYSKAASIYLHEALKINRFARSYEIKEACYAGTAGLQAAVDYVRLRPSRKVLVVTTDIARYGLASSGEATQGAGAIAMLISANPAILAIEEESIAYTDNQFDFWRPQYDNYPRVDGKFSTDLYTQTFVNVMEEVGKRKPRFWTDYQVQLFHLPFTKMGRKAIKQYRQFLNENTQLIDNVNIKLKALDRWEAHYDDAIQLSRNVGNIYTGSLYLGLLSSLIYDQTLHEGDKISLFSYGSGAVAECFFGELQAGFRKVILTKELEKMFESRRKLSVDQYESLYMETLESNDGIFDFEPSVHEGEFYLAKIDHHRRYYQQNN</sequence>
<dbReference type="Pfam" id="PF01154">
    <property type="entry name" value="HMG_CoA_synt_N"/>
    <property type="match status" value="1"/>
</dbReference>
<organism evidence="7 8">
    <name type="scientific">Facklamia miroungae</name>
    <dbReference type="NCBI Taxonomy" id="120956"/>
    <lineage>
        <taxon>Bacteria</taxon>
        <taxon>Bacillati</taxon>
        <taxon>Bacillota</taxon>
        <taxon>Bacilli</taxon>
        <taxon>Lactobacillales</taxon>
        <taxon>Aerococcaceae</taxon>
        <taxon>Facklamia</taxon>
    </lineage>
</organism>
<evidence type="ECO:0000313" key="7">
    <source>
        <dbReference type="EMBL" id="SDG38350.1"/>
    </source>
</evidence>
<feature type="binding site" evidence="4">
    <location>
        <position position="31"/>
    </location>
    <ligand>
        <name>(3S)-3-hydroxy-3-methylglutaryl-CoA</name>
        <dbReference type="ChEBI" id="CHEBI:43074"/>
    </ligand>
</feature>
<dbReference type="Proteomes" id="UP000199708">
    <property type="component" value="Unassembled WGS sequence"/>
</dbReference>
<evidence type="ECO:0000256" key="4">
    <source>
        <dbReference type="PIRSR" id="PIRSR611554-2"/>
    </source>
</evidence>
<dbReference type="AlphaFoldDB" id="A0A1G7TV23"/>
<dbReference type="InterPro" id="IPR013528">
    <property type="entry name" value="HMG_CoA_synth_N"/>
</dbReference>
<dbReference type="STRING" id="120956.SAMN05421791_10723"/>
<feature type="binding site" evidence="4">
    <location>
        <position position="244"/>
    </location>
    <ligand>
        <name>(3S)-3-hydroxy-3-methylglutaryl-CoA</name>
        <dbReference type="ChEBI" id="CHEBI:43074"/>
    </ligand>
</feature>
<dbReference type="GO" id="GO:0004421">
    <property type="term" value="F:hydroxymethylglutaryl-CoA synthase activity"/>
    <property type="evidence" value="ECO:0007669"/>
    <property type="project" value="InterPro"/>
</dbReference>
<dbReference type="InterPro" id="IPR016039">
    <property type="entry name" value="Thiolase-like"/>
</dbReference>
<evidence type="ECO:0000313" key="8">
    <source>
        <dbReference type="Proteomes" id="UP000199708"/>
    </source>
</evidence>
<evidence type="ECO:0000256" key="2">
    <source>
        <dbReference type="ARBA" id="ARBA00022679"/>
    </source>
</evidence>
<feature type="domain" description="Hydroxymethylglutaryl-coenzyme A synthase C-terminal" evidence="6">
    <location>
        <begin position="270"/>
        <end position="401"/>
    </location>
</feature>
<dbReference type="OrthoDB" id="9769523at2"/>
<feature type="binding site" evidence="4">
    <location>
        <position position="289"/>
    </location>
    <ligand>
        <name>(3S)-3-hydroxy-3-methylglutaryl-CoA</name>
        <dbReference type="ChEBI" id="CHEBI:43074"/>
    </ligand>
</feature>
<keyword evidence="8" id="KW-1185">Reference proteome</keyword>
<name>A0A1G7TV23_9LACT</name>
<protein>
    <submittedName>
        <fullName evidence="7">Hydroxymethylglutaryl-CoA synthase</fullName>
    </submittedName>
</protein>
<accession>A0A1G7TV23</accession>
<dbReference type="InterPro" id="IPR013746">
    <property type="entry name" value="HMG_CoA_synt_C_dom"/>
</dbReference>
<dbReference type="CDD" id="cd00827">
    <property type="entry name" value="init_cond_enzymes"/>
    <property type="match status" value="1"/>
</dbReference>
<dbReference type="SUPFAM" id="SSF53901">
    <property type="entry name" value="Thiolase-like"/>
    <property type="match status" value="2"/>
</dbReference>
<dbReference type="RefSeq" id="WP_090290112.1">
    <property type="nucleotide sequence ID" value="NZ_FNCK01000007.1"/>
</dbReference>
<evidence type="ECO:0000259" key="5">
    <source>
        <dbReference type="Pfam" id="PF01154"/>
    </source>
</evidence>
<dbReference type="GO" id="GO:0006084">
    <property type="term" value="P:acetyl-CoA metabolic process"/>
    <property type="evidence" value="ECO:0007669"/>
    <property type="project" value="InterPro"/>
</dbReference>
<dbReference type="InterPro" id="IPR011554">
    <property type="entry name" value="HMG_CoA_synthase_prok"/>
</dbReference>
<keyword evidence="2" id="KW-0808">Transferase</keyword>
<feature type="active site" description="Proton donor/acceptor" evidence="3">
    <location>
        <position position="235"/>
    </location>
</feature>
<feature type="active site" description="Proton donor/acceptor" evidence="3">
    <location>
        <position position="81"/>
    </location>
</feature>
<dbReference type="Pfam" id="PF08540">
    <property type="entry name" value="HMG_CoA_synt_C"/>
    <property type="match status" value="2"/>
</dbReference>